<protein>
    <submittedName>
        <fullName evidence="2">Uncharacterized protein</fullName>
    </submittedName>
</protein>
<organism evidence="2 3">
    <name type="scientific">Plakobranchus ocellatus</name>
    <dbReference type="NCBI Taxonomy" id="259542"/>
    <lineage>
        <taxon>Eukaryota</taxon>
        <taxon>Metazoa</taxon>
        <taxon>Spiralia</taxon>
        <taxon>Lophotrochozoa</taxon>
        <taxon>Mollusca</taxon>
        <taxon>Gastropoda</taxon>
        <taxon>Heterobranchia</taxon>
        <taxon>Euthyneura</taxon>
        <taxon>Panpulmonata</taxon>
        <taxon>Sacoglossa</taxon>
        <taxon>Placobranchoidea</taxon>
        <taxon>Plakobranchidae</taxon>
        <taxon>Plakobranchus</taxon>
    </lineage>
</organism>
<sequence length="104" mass="11476">MVISSYSRSSKKLITAAGQAIQRWTSSSHLAATGQPGELAERIAGYHVQGPLDEKNAHTENCTTNTLRKILQRRRNKPVNMSVKNPYKISASDETEDGESKFVS</sequence>
<evidence type="ECO:0000313" key="3">
    <source>
        <dbReference type="Proteomes" id="UP000735302"/>
    </source>
</evidence>
<keyword evidence="3" id="KW-1185">Reference proteome</keyword>
<dbReference type="EMBL" id="BLXT01007807">
    <property type="protein sequence ID" value="GFO42376.1"/>
    <property type="molecule type" value="Genomic_DNA"/>
</dbReference>
<gene>
    <name evidence="2" type="ORF">PoB_006888100</name>
</gene>
<proteinExistence type="predicted"/>
<reference evidence="2 3" key="1">
    <citation type="journal article" date="2021" name="Elife">
        <title>Chloroplast acquisition without the gene transfer in kleptoplastic sea slugs, Plakobranchus ocellatus.</title>
        <authorList>
            <person name="Maeda T."/>
            <person name="Takahashi S."/>
            <person name="Yoshida T."/>
            <person name="Shimamura S."/>
            <person name="Takaki Y."/>
            <person name="Nagai Y."/>
            <person name="Toyoda A."/>
            <person name="Suzuki Y."/>
            <person name="Arimoto A."/>
            <person name="Ishii H."/>
            <person name="Satoh N."/>
            <person name="Nishiyama T."/>
            <person name="Hasebe M."/>
            <person name="Maruyama T."/>
            <person name="Minagawa J."/>
            <person name="Obokata J."/>
            <person name="Shigenobu S."/>
        </authorList>
    </citation>
    <scope>NUCLEOTIDE SEQUENCE [LARGE SCALE GENOMIC DNA]</scope>
</reference>
<accession>A0AAV4DEY8</accession>
<evidence type="ECO:0000256" key="1">
    <source>
        <dbReference type="SAM" id="MobiDB-lite"/>
    </source>
</evidence>
<comment type="caution">
    <text evidence="2">The sequence shown here is derived from an EMBL/GenBank/DDBJ whole genome shotgun (WGS) entry which is preliminary data.</text>
</comment>
<evidence type="ECO:0000313" key="2">
    <source>
        <dbReference type="EMBL" id="GFO42376.1"/>
    </source>
</evidence>
<feature type="region of interest" description="Disordered" evidence="1">
    <location>
        <begin position="73"/>
        <end position="104"/>
    </location>
</feature>
<name>A0AAV4DEY8_9GAST</name>
<dbReference type="Proteomes" id="UP000735302">
    <property type="component" value="Unassembled WGS sequence"/>
</dbReference>
<dbReference type="AlphaFoldDB" id="A0AAV4DEY8"/>